<evidence type="ECO:0000313" key="1">
    <source>
        <dbReference type="EMBL" id="GCB72739.1"/>
    </source>
</evidence>
<reference evidence="1 2" key="1">
    <citation type="journal article" date="2018" name="Nat. Ecol. Evol.">
        <title>Shark genomes provide insights into elasmobranch evolution and the origin of vertebrates.</title>
        <authorList>
            <person name="Hara Y"/>
            <person name="Yamaguchi K"/>
            <person name="Onimaru K"/>
            <person name="Kadota M"/>
            <person name="Koyanagi M"/>
            <person name="Keeley SD"/>
            <person name="Tatsumi K"/>
            <person name="Tanaka K"/>
            <person name="Motone F"/>
            <person name="Kageyama Y"/>
            <person name="Nozu R"/>
            <person name="Adachi N"/>
            <person name="Nishimura O"/>
            <person name="Nakagawa R"/>
            <person name="Tanegashima C"/>
            <person name="Kiyatake I"/>
            <person name="Matsumoto R"/>
            <person name="Murakumo K"/>
            <person name="Nishida K"/>
            <person name="Terakita A"/>
            <person name="Kuratani S"/>
            <person name="Sato K"/>
            <person name="Hyodo S Kuraku.S."/>
        </authorList>
    </citation>
    <scope>NUCLEOTIDE SEQUENCE [LARGE SCALE GENOMIC DNA]</scope>
</reference>
<evidence type="ECO:0000313" key="2">
    <source>
        <dbReference type="Proteomes" id="UP000288216"/>
    </source>
</evidence>
<comment type="caution">
    <text evidence="1">The sequence shown here is derived from an EMBL/GenBank/DDBJ whole genome shotgun (WGS) entry which is preliminary data.</text>
</comment>
<dbReference type="AlphaFoldDB" id="A0A401PI24"/>
<gene>
    <name evidence="1" type="ORF">scyTo_0006450</name>
</gene>
<proteinExistence type="predicted"/>
<keyword evidence="2" id="KW-1185">Reference proteome</keyword>
<dbReference type="Proteomes" id="UP000288216">
    <property type="component" value="Unassembled WGS sequence"/>
</dbReference>
<name>A0A401PI24_SCYTO</name>
<accession>A0A401PI24</accession>
<sequence>MASQSQQSVRDAGDVYYVPVSTERVGDVGDVLHWTLRLGGGDQVDGWRKEAAYRRILFSQNRICRWIV</sequence>
<dbReference type="EMBL" id="BFAA01002173">
    <property type="protein sequence ID" value="GCB72739.1"/>
    <property type="molecule type" value="Genomic_DNA"/>
</dbReference>
<organism evidence="1 2">
    <name type="scientific">Scyliorhinus torazame</name>
    <name type="common">Cloudy catshark</name>
    <name type="synonym">Catulus torazame</name>
    <dbReference type="NCBI Taxonomy" id="75743"/>
    <lineage>
        <taxon>Eukaryota</taxon>
        <taxon>Metazoa</taxon>
        <taxon>Chordata</taxon>
        <taxon>Craniata</taxon>
        <taxon>Vertebrata</taxon>
        <taxon>Chondrichthyes</taxon>
        <taxon>Elasmobranchii</taxon>
        <taxon>Galeomorphii</taxon>
        <taxon>Galeoidea</taxon>
        <taxon>Carcharhiniformes</taxon>
        <taxon>Scyliorhinidae</taxon>
        <taxon>Scyliorhinus</taxon>
    </lineage>
</organism>
<protein>
    <submittedName>
        <fullName evidence="1">Uncharacterized protein</fullName>
    </submittedName>
</protein>